<sequence>MGYVMLLVIFFILSGIFVLLLVSIPLICILALLFGETEKQRGERVAREYIEWQRKRAVK</sequence>
<protein>
    <submittedName>
        <fullName evidence="2">Uncharacterized protein</fullName>
    </submittedName>
</protein>
<organism evidence="2 3">
    <name type="scientific">Candidatus Staskawiczbacteria bacterium RIFCSPHIGHO2_02_FULL_42_22</name>
    <dbReference type="NCBI Taxonomy" id="1802207"/>
    <lineage>
        <taxon>Bacteria</taxon>
        <taxon>Candidatus Staskawicziibacteriota</taxon>
    </lineage>
</organism>
<name>A0A1G2I0M3_9BACT</name>
<evidence type="ECO:0000313" key="2">
    <source>
        <dbReference type="EMBL" id="OGZ68352.1"/>
    </source>
</evidence>
<dbReference type="STRING" id="1802207.A3D44_01645"/>
<keyword evidence="1" id="KW-0472">Membrane</keyword>
<reference evidence="2 3" key="1">
    <citation type="journal article" date="2016" name="Nat. Commun.">
        <title>Thousands of microbial genomes shed light on interconnected biogeochemical processes in an aquifer system.</title>
        <authorList>
            <person name="Anantharaman K."/>
            <person name="Brown C.T."/>
            <person name="Hug L.A."/>
            <person name="Sharon I."/>
            <person name="Castelle C.J."/>
            <person name="Probst A.J."/>
            <person name="Thomas B.C."/>
            <person name="Singh A."/>
            <person name="Wilkins M.J."/>
            <person name="Karaoz U."/>
            <person name="Brodie E.L."/>
            <person name="Williams K.H."/>
            <person name="Hubbard S.S."/>
            <person name="Banfield J.F."/>
        </authorList>
    </citation>
    <scope>NUCLEOTIDE SEQUENCE [LARGE SCALE GENOMIC DNA]</scope>
</reference>
<accession>A0A1G2I0M3</accession>
<proteinExistence type="predicted"/>
<evidence type="ECO:0000313" key="3">
    <source>
        <dbReference type="Proteomes" id="UP000178820"/>
    </source>
</evidence>
<evidence type="ECO:0000256" key="1">
    <source>
        <dbReference type="SAM" id="Phobius"/>
    </source>
</evidence>
<comment type="caution">
    <text evidence="2">The sequence shown here is derived from an EMBL/GenBank/DDBJ whole genome shotgun (WGS) entry which is preliminary data.</text>
</comment>
<keyword evidence="1" id="KW-1133">Transmembrane helix</keyword>
<keyword evidence="1" id="KW-0812">Transmembrane</keyword>
<gene>
    <name evidence="2" type="ORF">A3D44_01645</name>
</gene>
<feature type="transmembrane region" description="Helical" evidence="1">
    <location>
        <begin position="6"/>
        <end position="34"/>
    </location>
</feature>
<dbReference type="EMBL" id="MHOT01000023">
    <property type="protein sequence ID" value="OGZ68352.1"/>
    <property type="molecule type" value="Genomic_DNA"/>
</dbReference>
<dbReference type="Proteomes" id="UP000178820">
    <property type="component" value="Unassembled WGS sequence"/>
</dbReference>
<dbReference type="AlphaFoldDB" id="A0A1G2I0M3"/>